<dbReference type="SUPFAM" id="SSF49899">
    <property type="entry name" value="Concanavalin A-like lectins/glucanases"/>
    <property type="match status" value="1"/>
</dbReference>
<name>A0ABW5G436_9PSEU</name>
<sequence length="843" mass="89681">MPSNFPLISVIADFTAGPPNTPGLSSVSLNGAAPSTKTIVRTIRTSRGRQYELNKVEAGTLSLDVVDGSEYLNPVNTGSPWNSGSNSLLPYRCVQAGMWWNAATKSVAGNQLNSSNTPPASTAAFDPSFESGIGWVGYLNTSPTYSWSTAQHFDGTHSLSAVFNASTDTIGWGMWTVPGQTYVLSLYVFVPSGHTVTASFVNFPGAVGTTIATATSSTTGAWQRLTMTGVPTGAVSAVTVTCTGALPATVYLDACQLEVGSTASAFTSSGPTYFPLYTGYVERYPQKWDNAGFRGLRPLEAVDALSPLSRAVISQSYASTILADGPAIYMPLSDDAGPQAVQRPKGGQPFLGYTQLGSQSGAVNFGGDSFLDGSKAASVVQQNTNPVTLTDNTMITYVGTRQGGFTMSPQSFTFEAWIKFSSGTPYLGAAVASNTVGQVTGPTYWVGWYTSGGALAAAYFDPNGSTGFTLNTSTIGGLWFPDGVWHYVAIAFEGSNNFQFIRDGLSSSVRTFNTTPSQTVNLSNLFVEATTYYGDPVTEVAVANMALYSTALSSTQRQAHYQRGIGYLGELPGNRASRLLNAYWSSNITTDVGKTALSPDFYYDPPSSPGQPSQAKSVLAALEDIADTEGGLVWVDGGGRVHFDSRDTRYLNQKTAQYVFGENAAGGELPYVELEYDYDPSFVYSDAQLTCDYSSNTLTAVNNTSRTAYGQRIISKTLYAQNDWDVQQAANFFVRRYAKPAGAAGTGTGPRIARMSIDPGGNPNMVAAALKLDVGSRVTVKRRTSASVTISGDYYIEQVSHNIDAENSTWVVDYQLSPVFVPTVWILGDSTYGVLGSTTACVY</sequence>
<keyword evidence="2" id="KW-1185">Reference proteome</keyword>
<dbReference type="RefSeq" id="WP_378270392.1">
    <property type="nucleotide sequence ID" value="NZ_JBHUKR010000022.1"/>
</dbReference>
<evidence type="ECO:0000313" key="1">
    <source>
        <dbReference type="EMBL" id="MFD2421677.1"/>
    </source>
</evidence>
<reference evidence="2" key="1">
    <citation type="journal article" date="2019" name="Int. J. Syst. Evol. Microbiol.">
        <title>The Global Catalogue of Microorganisms (GCM) 10K type strain sequencing project: providing services to taxonomists for standard genome sequencing and annotation.</title>
        <authorList>
            <consortium name="The Broad Institute Genomics Platform"/>
            <consortium name="The Broad Institute Genome Sequencing Center for Infectious Disease"/>
            <person name="Wu L."/>
            <person name="Ma J."/>
        </authorList>
    </citation>
    <scope>NUCLEOTIDE SEQUENCE [LARGE SCALE GENOMIC DNA]</scope>
    <source>
        <strain evidence="2">CGMCC 4.7645</strain>
    </source>
</reference>
<evidence type="ECO:0000313" key="2">
    <source>
        <dbReference type="Proteomes" id="UP001597417"/>
    </source>
</evidence>
<dbReference type="InterPro" id="IPR013320">
    <property type="entry name" value="ConA-like_dom_sf"/>
</dbReference>
<dbReference type="Gene3D" id="2.60.120.260">
    <property type="entry name" value="Galactose-binding domain-like"/>
    <property type="match status" value="1"/>
</dbReference>
<proteinExistence type="predicted"/>
<dbReference type="Proteomes" id="UP001597417">
    <property type="component" value="Unassembled WGS sequence"/>
</dbReference>
<comment type="caution">
    <text evidence="1">The sequence shown here is derived from an EMBL/GenBank/DDBJ whole genome shotgun (WGS) entry which is preliminary data.</text>
</comment>
<dbReference type="EMBL" id="JBHUKR010000022">
    <property type="protein sequence ID" value="MFD2421677.1"/>
    <property type="molecule type" value="Genomic_DNA"/>
</dbReference>
<organism evidence="1 2">
    <name type="scientific">Amycolatopsis pigmentata</name>
    <dbReference type="NCBI Taxonomy" id="450801"/>
    <lineage>
        <taxon>Bacteria</taxon>
        <taxon>Bacillati</taxon>
        <taxon>Actinomycetota</taxon>
        <taxon>Actinomycetes</taxon>
        <taxon>Pseudonocardiales</taxon>
        <taxon>Pseudonocardiaceae</taxon>
        <taxon>Amycolatopsis</taxon>
    </lineage>
</organism>
<dbReference type="Gene3D" id="2.60.120.200">
    <property type="match status" value="1"/>
</dbReference>
<protein>
    <submittedName>
        <fullName evidence="1">Uncharacterized protein</fullName>
    </submittedName>
</protein>
<gene>
    <name evidence="1" type="ORF">ACFSXZ_35630</name>
</gene>
<accession>A0ABW5G436</accession>